<dbReference type="EMBL" id="CP003156">
    <property type="protein sequence ID" value="AEV32211.1"/>
    <property type="molecule type" value="Genomic_DNA"/>
</dbReference>
<proteinExistence type="predicted"/>
<dbReference type="STRING" id="926562.Oweho_1206"/>
<organism evidence="3 4">
    <name type="scientific">Owenweeksia hongkongensis (strain DSM 17368 / CIP 108786 / JCM 12287 / NRRL B-23963 / UST20020801)</name>
    <dbReference type="NCBI Taxonomy" id="926562"/>
    <lineage>
        <taxon>Bacteria</taxon>
        <taxon>Pseudomonadati</taxon>
        <taxon>Bacteroidota</taxon>
        <taxon>Flavobacteriia</taxon>
        <taxon>Flavobacteriales</taxon>
        <taxon>Owenweeksiaceae</taxon>
        <taxon>Owenweeksia</taxon>
    </lineage>
</organism>
<dbReference type="Proteomes" id="UP000005631">
    <property type="component" value="Chromosome"/>
</dbReference>
<keyword evidence="3" id="KW-0456">Lyase</keyword>
<dbReference type="AlphaFoldDB" id="G8R621"/>
<dbReference type="PANTHER" id="PTHR43586:SF8">
    <property type="entry name" value="CYSTEINE DESULFURASE 1, CHLOROPLASTIC"/>
    <property type="match status" value="1"/>
</dbReference>
<evidence type="ECO:0000313" key="4">
    <source>
        <dbReference type="Proteomes" id="UP000005631"/>
    </source>
</evidence>
<dbReference type="GO" id="GO:0016829">
    <property type="term" value="F:lyase activity"/>
    <property type="evidence" value="ECO:0007669"/>
    <property type="project" value="UniProtKB-KW"/>
</dbReference>
<dbReference type="Pfam" id="PF00266">
    <property type="entry name" value="Aminotran_5"/>
    <property type="match status" value="1"/>
</dbReference>
<dbReference type="KEGG" id="oho:Oweho_1206"/>
<dbReference type="InterPro" id="IPR000192">
    <property type="entry name" value="Aminotrans_V_dom"/>
</dbReference>
<dbReference type="OrthoDB" id="9804366at2"/>
<dbReference type="eggNOG" id="COG0520">
    <property type="taxonomic scope" value="Bacteria"/>
</dbReference>
<dbReference type="HOGENOM" id="CLU_003433_9_3_10"/>
<accession>G8R621</accession>
<evidence type="ECO:0000313" key="3">
    <source>
        <dbReference type="EMBL" id="AEV32211.1"/>
    </source>
</evidence>
<dbReference type="InterPro" id="IPR015424">
    <property type="entry name" value="PyrdxlP-dep_Trfase"/>
</dbReference>
<reference evidence="3 4" key="1">
    <citation type="journal article" date="2012" name="Stand. Genomic Sci.">
        <title>Genome sequence of the orange-pigmented seawater bacterium Owenweeksia hongkongensis type strain (UST20020801(T)).</title>
        <authorList>
            <person name="Riedel T."/>
            <person name="Held B."/>
            <person name="Nolan M."/>
            <person name="Lucas S."/>
            <person name="Lapidus A."/>
            <person name="Tice H."/>
            <person name="Del Rio T.G."/>
            <person name="Cheng J.F."/>
            <person name="Han C."/>
            <person name="Tapia R."/>
            <person name="Goodwin L.A."/>
            <person name="Pitluck S."/>
            <person name="Liolios K."/>
            <person name="Mavromatis K."/>
            <person name="Pagani I."/>
            <person name="Ivanova N."/>
            <person name="Mikhailova N."/>
            <person name="Pati A."/>
            <person name="Chen A."/>
            <person name="Palaniappan K."/>
            <person name="Rohde M."/>
            <person name="Tindall B.J."/>
            <person name="Detter J.C."/>
            <person name="Goker M."/>
            <person name="Woyke T."/>
            <person name="Bristow J."/>
            <person name="Eisen J.A."/>
            <person name="Markowitz V."/>
            <person name="Hugenholtz P."/>
            <person name="Klenk H.P."/>
            <person name="Kyrpides N.C."/>
        </authorList>
    </citation>
    <scope>NUCLEOTIDE SEQUENCE</scope>
    <source>
        <strain evidence="4">DSM 17368 / JCM 12287 / NRRL B-23963</strain>
    </source>
</reference>
<sequence length="501" mass="56483">MQVTTLNRPKLEKSELEEHFSKFRKNIIGIDQTFEGPYGVKKIMYADWIASGRLYEPIEKLLKDDLGRYVANTHTETSFTGTVMTKAYHEAKVLIKEHVNAKSTDALIPVGTGMTGAVLKLQRMLGLKVPERFQESVALHGDDLPVVFISHMEHHSNQTSWLETVAEVIVINADDDGLMDLDHLKTLMEQYKSRKVKIASITSCSNVTGISTPYYDVAKIMHQNGGYCFVDFACSGPYVEIDMHPEDEECKLDAIFFSPHKFLGGPGTPGILVFCSSLYNNKVPDQPGGGTVSWTNPWGGHSYFADIETREDGGTPGFLQTIKAALAIKLKDEMGVKEMHDRENEIVQYTLSRMSTIPGMNILAGNIHDRLGAISFYVDDLHFNLYVKLLNDMYGIQVRGGCSCAGTYGHYLLHVTEDMSREVTTMIDHGDLSRKPGWVRLSLHPTMTNAEVEMICDAIEDIALNHNKYKKDYEYHCKTNEYEHKTFKGREEQIVNDWFGK</sequence>
<dbReference type="Gene3D" id="3.90.1150.10">
    <property type="entry name" value="Aspartate Aminotransferase, domain 1"/>
    <property type="match status" value="1"/>
</dbReference>
<protein>
    <submittedName>
        <fullName evidence="3">Selenocysteine lyase</fullName>
    </submittedName>
</protein>
<dbReference type="SUPFAM" id="SSF53383">
    <property type="entry name" value="PLP-dependent transferases"/>
    <property type="match status" value="1"/>
</dbReference>
<evidence type="ECO:0000259" key="2">
    <source>
        <dbReference type="Pfam" id="PF00266"/>
    </source>
</evidence>
<feature type="domain" description="Aminotransferase class V" evidence="2">
    <location>
        <begin position="49"/>
        <end position="453"/>
    </location>
</feature>
<dbReference type="InterPro" id="IPR015421">
    <property type="entry name" value="PyrdxlP-dep_Trfase_major"/>
</dbReference>
<name>G8R621_OWEHD</name>
<keyword evidence="4" id="KW-1185">Reference proteome</keyword>
<dbReference type="InterPro" id="IPR015422">
    <property type="entry name" value="PyrdxlP-dep_Trfase_small"/>
</dbReference>
<dbReference type="PATRIC" id="fig|926562.3.peg.1220"/>
<keyword evidence="1" id="KW-0663">Pyridoxal phosphate</keyword>
<evidence type="ECO:0000256" key="1">
    <source>
        <dbReference type="ARBA" id="ARBA00022898"/>
    </source>
</evidence>
<dbReference type="RefSeq" id="WP_014201571.1">
    <property type="nucleotide sequence ID" value="NC_016599.1"/>
</dbReference>
<dbReference type="Gene3D" id="3.40.640.10">
    <property type="entry name" value="Type I PLP-dependent aspartate aminotransferase-like (Major domain)"/>
    <property type="match status" value="1"/>
</dbReference>
<gene>
    <name evidence="3" type="ordered locus">Oweho_1206</name>
</gene>
<dbReference type="PANTHER" id="PTHR43586">
    <property type="entry name" value="CYSTEINE DESULFURASE"/>
    <property type="match status" value="1"/>
</dbReference>